<keyword evidence="4 7" id="KW-0328">Glycosyltransferase</keyword>
<dbReference type="CDD" id="cd03784">
    <property type="entry name" value="GT1_Gtf-like"/>
    <property type="match status" value="1"/>
</dbReference>
<keyword evidence="5 7" id="KW-0808">Transferase</keyword>
<dbReference type="FunFam" id="3.40.50.2000:FF:000091">
    <property type="entry name" value="Glycosyltransferase"/>
    <property type="match status" value="1"/>
</dbReference>
<dbReference type="InParanoid" id="B9RX84"/>
<gene>
    <name evidence="9" type="ORF">RCOM_0819050</name>
</gene>
<comment type="catalytic activity">
    <reaction evidence="6">
        <text>an anthocyanidin + UDP-alpha-D-glucose + H(+) = an anthocyanidin 3-O-beta-D-glucoside + UDP</text>
        <dbReference type="Rhea" id="RHEA:20093"/>
        <dbReference type="ChEBI" id="CHEBI:15378"/>
        <dbReference type="ChEBI" id="CHEBI:16307"/>
        <dbReference type="ChEBI" id="CHEBI:58223"/>
        <dbReference type="ChEBI" id="CHEBI:58885"/>
        <dbReference type="ChEBI" id="CHEBI:143576"/>
        <dbReference type="EC" id="2.4.1.115"/>
    </reaction>
</comment>
<evidence type="ECO:0000313" key="9">
    <source>
        <dbReference type="EMBL" id="EEF44113.1"/>
    </source>
</evidence>
<feature type="signal peptide" evidence="8">
    <location>
        <begin position="1"/>
        <end position="23"/>
    </location>
</feature>
<dbReference type="Pfam" id="PF00201">
    <property type="entry name" value="UDPGT"/>
    <property type="match status" value="1"/>
</dbReference>
<dbReference type="InterPro" id="IPR035595">
    <property type="entry name" value="UDP_glycos_trans_CS"/>
</dbReference>
<dbReference type="GO" id="GO:0035251">
    <property type="term" value="F:UDP-glucosyltransferase activity"/>
    <property type="evidence" value="ECO:0000318"/>
    <property type="project" value="GO_Central"/>
</dbReference>
<name>B9RX84_RICCO</name>
<accession>B9RX84</accession>
<dbReference type="EMBL" id="EQ973826">
    <property type="protein sequence ID" value="EEF44113.1"/>
    <property type="molecule type" value="Genomic_DNA"/>
</dbReference>
<dbReference type="InterPro" id="IPR002213">
    <property type="entry name" value="UDP_glucos_trans"/>
</dbReference>
<dbReference type="AlphaFoldDB" id="B9RX84"/>
<dbReference type="PROSITE" id="PS00375">
    <property type="entry name" value="UDPGT"/>
    <property type="match status" value="1"/>
</dbReference>
<dbReference type="UniPathway" id="UPA00009"/>
<reference evidence="10" key="1">
    <citation type="journal article" date="2010" name="Nat. Biotechnol.">
        <title>Draft genome sequence of the oilseed species Ricinus communis.</title>
        <authorList>
            <person name="Chan A.P."/>
            <person name="Crabtree J."/>
            <person name="Zhao Q."/>
            <person name="Lorenzi H."/>
            <person name="Orvis J."/>
            <person name="Puiu D."/>
            <person name="Melake-Berhan A."/>
            <person name="Jones K.M."/>
            <person name="Redman J."/>
            <person name="Chen G."/>
            <person name="Cahoon E.B."/>
            <person name="Gedil M."/>
            <person name="Stanke M."/>
            <person name="Haas B.J."/>
            <person name="Wortman J.R."/>
            <person name="Fraser-Liggett C.M."/>
            <person name="Ravel J."/>
            <person name="Rabinowicz P.D."/>
        </authorList>
    </citation>
    <scope>NUCLEOTIDE SEQUENCE [LARGE SCALE GENOMIC DNA]</scope>
    <source>
        <strain evidence="10">cv. Hale</strain>
    </source>
</reference>
<dbReference type="Proteomes" id="UP000008311">
    <property type="component" value="Unassembled WGS sequence"/>
</dbReference>
<evidence type="ECO:0000256" key="7">
    <source>
        <dbReference type="RuleBase" id="RU003718"/>
    </source>
</evidence>
<evidence type="ECO:0000256" key="6">
    <source>
        <dbReference type="ARBA" id="ARBA00047606"/>
    </source>
</evidence>
<keyword evidence="10" id="KW-1185">Reference proteome</keyword>
<evidence type="ECO:0000256" key="3">
    <source>
        <dbReference type="ARBA" id="ARBA00012585"/>
    </source>
</evidence>
<dbReference type="SUPFAM" id="SSF53756">
    <property type="entry name" value="UDP-Glycosyltransferase/glycogen phosphorylase"/>
    <property type="match status" value="1"/>
</dbReference>
<evidence type="ECO:0000256" key="4">
    <source>
        <dbReference type="ARBA" id="ARBA00022676"/>
    </source>
</evidence>
<sequence length="358" mass="39750">MTEMGQINCLITDAFLLFGGAIAEDLNVPWIPVWIPVPHSLSAHIYSDMIRKHYNINNLSSDNDSRDPENILEKIPGLGELRIADLPDEVLLNETQESLLCYMLSQVGNVLPQASALVMNFYKELYSTPLLDDLKTKFPSLLNVGFLTLSIPPCPLPLSNADATGCLSWLDSQKPTSVAYISFGTVVNIPSSEIVELAEALEETKLPFLWSLRDNLISKLPQGFLDRTKLDGKVVPWAPQNQVLAHNSINVYITHCGANSVYESMANGVPMICRPVFADNRINARIVEDIWGIGVRIDDGVFTKKGVIKSLELVLENEEGRRIRRKVHALQQLVFKAAKANGHAAQDFKTLVEKCSLK</sequence>
<evidence type="ECO:0000313" key="10">
    <source>
        <dbReference type="Proteomes" id="UP000008311"/>
    </source>
</evidence>
<dbReference type="Gene3D" id="3.40.50.2000">
    <property type="entry name" value="Glycogen Phosphorylase B"/>
    <property type="match status" value="2"/>
</dbReference>
<proteinExistence type="inferred from homology"/>
<dbReference type="PANTHER" id="PTHR11926:SF1560">
    <property type="entry name" value="UDP-GLYCOSYLTRANSFERASE 74E1-RELATED"/>
    <property type="match status" value="1"/>
</dbReference>
<feature type="chain" id="PRO_5002891042" description="anthocyanidin 3-O-glucosyltransferase" evidence="8">
    <location>
        <begin position="24"/>
        <end position="358"/>
    </location>
</feature>
<evidence type="ECO:0000256" key="8">
    <source>
        <dbReference type="SAM" id="SignalP"/>
    </source>
</evidence>
<keyword evidence="8" id="KW-0732">Signal</keyword>
<dbReference type="PANTHER" id="PTHR11926">
    <property type="entry name" value="GLUCOSYL/GLUCURONOSYL TRANSFERASES"/>
    <property type="match status" value="1"/>
</dbReference>
<dbReference type="GO" id="GO:0009718">
    <property type="term" value="P:anthocyanin-containing compound biosynthetic process"/>
    <property type="evidence" value="ECO:0007669"/>
    <property type="project" value="UniProtKB-UniPathway"/>
</dbReference>
<evidence type="ECO:0000256" key="2">
    <source>
        <dbReference type="ARBA" id="ARBA00009995"/>
    </source>
</evidence>
<comment type="pathway">
    <text evidence="1">Pigment biosynthesis; anthocyanin biosynthesis.</text>
</comment>
<protein>
    <recommendedName>
        <fullName evidence="3">anthocyanidin 3-O-glucosyltransferase</fullName>
        <ecNumber evidence="3">2.4.1.115</ecNumber>
    </recommendedName>
</protein>
<evidence type="ECO:0000256" key="5">
    <source>
        <dbReference type="ARBA" id="ARBA00022679"/>
    </source>
</evidence>
<dbReference type="eggNOG" id="KOG1192">
    <property type="taxonomic scope" value="Eukaryota"/>
</dbReference>
<organism evidence="9 10">
    <name type="scientific">Ricinus communis</name>
    <name type="common">Castor bean</name>
    <dbReference type="NCBI Taxonomy" id="3988"/>
    <lineage>
        <taxon>Eukaryota</taxon>
        <taxon>Viridiplantae</taxon>
        <taxon>Streptophyta</taxon>
        <taxon>Embryophyta</taxon>
        <taxon>Tracheophyta</taxon>
        <taxon>Spermatophyta</taxon>
        <taxon>Magnoliopsida</taxon>
        <taxon>eudicotyledons</taxon>
        <taxon>Gunneridae</taxon>
        <taxon>Pentapetalae</taxon>
        <taxon>rosids</taxon>
        <taxon>fabids</taxon>
        <taxon>Malpighiales</taxon>
        <taxon>Euphorbiaceae</taxon>
        <taxon>Acalyphoideae</taxon>
        <taxon>Acalypheae</taxon>
        <taxon>Ricinus</taxon>
    </lineage>
</organism>
<comment type="similarity">
    <text evidence="2 7">Belongs to the UDP-glycosyltransferase family.</text>
</comment>
<dbReference type="GO" id="GO:0047213">
    <property type="term" value="F:anthocyanidin 3-O-glucosyltransferase activity"/>
    <property type="evidence" value="ECO:0007669"/>
    <property type="project" value="UniProtKB-EC"/>
</dbReference>
<dbReference type="EC" id="2.4.1.115" evidence="3"/>
<evidence type="ECO:0000256" key="1">
    <source>
        <dbReference type="ARBA" id="ARBA00004935"/>
    </source>
</evidence>